<comment type="similarity">
    <text evidence="2">Belongs to the tellurite-resistance/dicarboxylate transporter (TDT) family.</text>
</comment>
<reference evidence="10" key="1">
    <citation type="submission" date="2017-04" db="EMBL/GenBank/DDBJ databases">
        <authorList>
            <person name="Varghese N."/>
            <person name="Submissions S."/>
        </authorList>
    </citation>
    <scope>NUCLEOTIDE SEQUENCE [LARGE SCALE GENOMIC DNA]</scope>
    <source>
        <strain evidence="10">DSM 9293</strain>
    </source>
</reference>
<evidence type="ECO:0000256" key="1">
    <source>
        <dbReference type="ARBA" id="ARBA00004651"/>
    </source>
</evidence>
<accession>A0A1W1W9H1</accession>
<evidence type="ECO:0000256" key="2">
    <source>
        <dbReference type="ARBA" id="ARBA00008566"/>
    </source>
</evidence>
<keyword evidence="10" id="KW-1185">Reference proteome</keyword>
<gene>
    <name evidence="9" type="ORF">SAMN00768000_0564</name>
</gene>
<feature type="transmembrane region" description="Helical" evidence="8">
    <location>
        <begin position="315"/>
        <end position="337"/>
    </location>
</feature>
<evidence type="ECO:0000256" key="8">
    <source>
        <dbReference type="SAM" id="Phobius"/>
    </source>
</evidence>
<proteinExistence type="inferred from homology"/>
<dbReference type="InterPro" id="IPR051629">
    <property type="entry name" value="Sulfite_efflux_TDT"/>
</dbReference>
<keyword evidence="5 8" id="KW-0812">Transmembrane</keyword>
<evidence type="ECO:0000256" key="3">
    <source>
        <dbReference type="ARBA" id="ARBA00022448"/>
    </source>
</evidence>
<dbReference type="GO" id="GO:0000319">
    <property type="term" value="F:sulfite transmembrane transporter activity"/>
    <property type="evidence" value="ECO:0007669"/>
    <property type="project" value="TreeGrafter"/>
</dbReference>
<keyword evidence="7 8" id="KW-0472">Membrane</keyword>
<dbReference type="CDD" id="cd09318">
    <property type="entry name" value="TDT_SSU1"/>
    <property type="match status" value="1"/>
</dbReference>
<feature type="transmembrane region" description="Helical" evidence="8">
    <location>
        <begin position="76"/>
        <end position="97"/>
    </location>
</feature>
<evidence type="ECO:0000256" key="6">
    <source>
        <dbReference type="ARBA" id="ARBA00022989"/>
    </source>
</evidence>
<dbReference type="PANTHER" id="PTHR31686">
    <property type="match status" value="1"/>
</dbReference>
<protein>
    <submittedName>
        <fullName evidence="9">C4-dicarboxylate transporter/malic acid transport protein</fullName>
    </submittedName>
</protein>
<keyword evidence="4" id="KW-1003">Cell membrane</keyword>
<dbReference type="Gene3D" id="1.50.10.150">
    <property type="entry name" value="Voltage-dependent anion channel"/>
    <property type="match status" value="1"/>
</dbReference>
<feature type="transmembrane region" description="Helical" evidence="8">
    <location>
        <begin position="109"/>
        <end position="136"/>
    </location>
</feature>
<evidence type="ECO:0000256" key="7">
    <source>
        <dbReference type="ARBA" id="ARBA00023136"/>
    </source>
</evidence>
<feature type="transmembrane region" description="Helical" evidence="8">
    <location>
        <begin position="12"/>
        <end position="30"/>
    </location>
</feature>
<name>A0A1W1W9H1_SULTA</name>
<dbReference type="Proteomes" id="UP000192660">
    <property type="component" value="Unassembled WGS sequence"/>
</dbReference>
<dbReference type="GO" id="GO:0005886">
    <property type="term" value="C:plasma membrane"/>
    <property type="evidence" value="ECO:0007669"/>
    <property type="project" value="UniProtKB-SubCell"/>
</dbReference>
<keyword evidence="6 8" id="KW-1133">Transmembrane helix</keyword>
<feature type="transmembrane region" description="Helical" evidence="8">
    <location>
        <begin position="256"/>
        <end position="282"/>
    </location>
</feature>
<feature type="transmembrane region" description="Helical" evidence="8">
    <location>
        <begin position="179"/>
        <end position="203"/>
    </location>
</feature>
<dbReference type="EMBL" id="FWWY01000001">
    <property type="protein sequence ID" value="SMC02383.1"/>
    <property type="molecule type" value="Genomic_DNA"/>
</dbReference>
<feature type="transmembrane region" description="Helical" evidence="8">
    <location>
        <begin position="215"/>
        <end position="236"/>
    </location>
</feature>
<dbReference type="InterPro" id="IPR004695">
    <property type="entry name" value="SLAC1/Mae1/Ssu1/TehA"/>
</dbReference>
<dbReference type="PANTHER" id="PTHR31686:SF1">
    <property type="entry name" value="SULFITE EFFLUX PUMP SSU1"/>
    <property type="match status" value="1"/>
</dbReference>
<evidence type="ECO:0000313" key="10">
    <source>
        <dbReference type="Proteomes" id="UP000192660"/>
    </source>
</evidence>
<evidence type="ECO:0000256" key="4">
    <source>
        <dbReference type="ARBA" id="ARBA00022475"/>
    </source>
</evidence>
<keyword evidence="3" id="KW-0813">Transport</keyword>
<dbReference type="AlphaFoldDB" id="A0A1W1W9H1"/>
<sequence>MLAFVKNFTPNWFTVGMGTGITALGAYLYPGGPLWLKDLGTGLWILNTVIVGVLLLLMLLRWIFNWKGSIAILHDPIQSMFLGAVPMALTTVINGFIDMGQRLIGHEALTIAMVLLVINVLMALGSGIVVPFMMFISHDHRLDKLTGIWLMPVVPAEVAAASGGLLLPYLTNVAAQKTLMVISLGLWALSVPLAFLMLGFLFLRLAVHKLPPKEMAISTWISLGTLGTGIMGLIGLGKSLPILFGSLGHAMDGAAVLGSFALWGFGLWWLTLSILITIYYAHKGLPFNLGWWGLTFPLGVFTGGTDMLYDQMHVGLIAFFAHLFYVLLAVFWTLVAVKTTGGVLTGRLTLTGAPKPTPMPTKTAVS</sequence>
<dbReference type="STRING" id="28034.BFX07_04365"/>
<evidence type="ECO:0000313" key="9">
    <source>
        <dbReference type="EMBL" id="SMC02383.1"/>
    </source>
</evidence>
<feature type="transmembrane region" description="Helical" evidence="8">
    <location>
        <begin position="148"/>
        <end position="167"/>
    </location>
</feature>
<dbReference type="OrthoDB" id="958273at2"/>
<dbReference type="Pfam" id="PF03595">
    <property type="entry name" value="SLAC1"/>
    <property type="match status" value="1"/>
</dbReference>
<dbReference type="InterPro" id="IPR038665">
    <property type="entry name" value="Voltage-dep_anion_channel_sf"/>
</dbReference>
<evidence type="ECO:0000256" key="5">
    <source>
        <dbReference type="ARBA" id="ARBA00022692"/>
    </source>
</evidence>
<feature type="transmembrane region" description="Helical" evidence="8">
    <location>
        <begin position="42"/>
        <end position="64"/>
    </location>
</feature>
<dbReference type="RefSeq" id="WP_020376437.1">
    <property type="nucleotide sequence ID" value="NZ_FWWY01000001.1"/>
</dbReference>
<comment type="subcellular location">
    <subcellularLocation>
        <location evidence="1">Cell membrane</location>
        <topology evidence="1">Multi-pass membrane protein</topology>
    </subcellularLocation>
</comment>
<organism evidence="9 10">
    <name type="scientific">Sulfobacillus thermosulfidooxidans (strain DSM 9293 / VKM B-1269 / AT-1)</name>
    <dbReference type="NCBI Taxonomy" id="929705"/>
    <lineage>
        <taxon>Bacteria</taxon>
        <taxon>Bacillati</taxon>
        <taxon>Bacillota</taxon>
        <taxon>Clostridia</taxon>
        <taxon>Eubacteriales</taxon>
        <taxon>Clostridiales Family XVII. Incertae Sedis</taxon>
        <taxon>Sulfobacillus</taxon>
    </lineage>
</organism>